<comment type="caution">
    <text evidence="2">The sequence shown here is derived from an EMBL/GenBank/DDBJ whole genome shotgun (WGS) entry which is preliminary data.</text>
</comment>
<dbReference type="RefSeq" id="WP_062835739.1">
    <property type="nucleotide sequence ID" value="NZ_BCNV01000001.1"/>
</dbReference>
<proteinExistence type="predicted"/>
<reference evidence="2 4" key="1">
    <citation type="journal article" date="2016" name="Genome Announc.">
        <title>Draft Genome Sequence of Paenibacillus amylolyticus Heshi-A3, Isolated from Fermented Rice Bran in a Japanese Fermented Seafood Dish.</title>
        <authorList>
            <person name="Akuzawa S."/>
            <person name="Nagaoka J."/>
            <person name="Kanekatsu M."/>
            <person name="Kubota E."/>
            <person name="Ohtake R."/>
            <person name="Suzuki T."/>
            <person name="Kanesaki Y."/>
        </authorList>
    </citation>
    <scope>NUCLEOTIDE SEQUENCE [LARGE SCALE GENOMIC DNA]</scope>
    <source>
        <strain evidence="2 4">Heshi-A3</strain>
    </source>
</reference>
<dbReference type="InterPro" id="IPR035903">
    <property type="entry name" value="HesB-like_dom_sf"/>
</dbReference>
<evidence type="ECO:0000313" key="3">
    <source>
        <dbReference type="EMBL" id="OMF12133.1"/>
    </source>
</evidence>
<evidence type="ECO:0000259" key="1">
    <source>
        <dbReference type="Pfam" id="PF01521"/>
    </source>
</evidence>
<dbReference type="EMBL" id="MRTJ01000008">
    <property type="protein sequence ID" value="OMF12133.1"/>
    <property type="molecule type" value="Genomic_DNA"/>
</dbReference>
<dbReference type="Proteomes" id="UP000069697">
    <property type="component" value="Unassembled WGS sequence"/>
</dbReference>
<reference evidence="4" key="2">
    <citation type="submission" date="2016-01" db="EMBL/GenBank/DDBJ databases">
        <title>Draft Genome Sequence of Paenibacillus amylolyticus Heshi-A3 that Was Isolated from Fermented Rice Bran with Aging Salted Mackerel, Which Was Named Heshiko as Traditional Fermented Seafood in Japan.</title>
        <authorList>
            <person name="Akuzawa S."/>
            <person name="Nakagawa J."/>
            <person name="Kanekatsu T."/>
            <person name="Kubota E."/>
            <person name="Ohtake R."/>
            <person name="Suzuki T."/>
            <person name="Kanesaki Y."/>
        </authorList>
    </citation>
    <scope>NUCLEOTIDE SEQUENCE [LARGE SCALE GENOMIC DNA]</scope>
    <source>
        <strain evidence="4">Heshi-A3</strain>
    </source>
</reference>
<name>A0A124DY80_PAEAM</name>
<accession>A0A124DY80</accession>
<evidence type="ECO:0000313" key="4">
    <source>
        <dbReference type="Proteomes" id="UP000069697"/>
    </source>
</evidence>
<dbReference type="InterPro" id="IPR000361">
    <property type="entry name" value="ATAP_core_dom"/>
</dbReference>
<protein>
    <recommendedName>
        <fullName evidence="1">Core domain-containing protein</fullName>
    </recommendedName>
</protein>
<feature type="domain" description="Core" evidence="1">
    <location>
        <begin position="1"/>
        <end position="102"/>
    </location>
</feature>
<sequence>MIIQVSPLAEARLTEKLGDRPGYFKLFYDTDGCGCDGIAVLLILNEPDSDDVTVEAGSLPFVINKQQQIYFEPCLRLQSEHSFPSFRLSSDSMIYGSNVKVHDLRDTADIAPQPTGWFVR</sequence>
<dbReference type="Proteomes" id="UP000187134">
    <property type="component" value="Unassembled WGS sequence"/>
</dbReference>
<evidence type="ECO:0000313" key="5">
    <source>
        <dbReference type="Proteomes" id="UP000187134"/>
    </source>
</evidence>
<dbReference type="OrthoDB" id="2361087at2"/>
<evidence type="ECO:0000313" key="2">
    <source>
        <dbReference type="EMBL" id="GAS83388.1"/>
    </source>
</evidence>
<dbReference type="AlphaFoldDB" id="A0A124DY80"/>
<gene>
    <name evidence="3" type="ORF">BK131_19205</name>
    <name evidence="2" type="ORF">PAHA3_3466</name>
</gene>
<reference evidence="3 5" key="3">
    <citation type="submission" date="2016-11" db="EMBL/GenBank/DDBJ databases">
        <title>Paenibacillus species isolates.</title>
        <authorList>
            <person name="Beno S.M."/>
        </authorList>
    </citation>
    <scope>NUCLEOTIDE SEQUENCE [LARGE SCALE GENOMIC DNA]</scope>
    <source>
        <strain evidence="3 5">FSL H8-0246</strain>
    </source>
</reference>
<dbReference type="Gene3D" id="2.60.300.12">
    <property type="entry name" value="HesB-like domain"/>
    <property type="match status" value="1"/>
</dbReference>
<organism evidence="2 4">
    <name type="scientific">Paenibacillus amylolyticus</name>
    <dbReference type="NCBI Taxonomy" id="1451"/>
    <lineage>
        <taxon>Bacteria</taxon>
        <taxon>Bacillati</taxon>
        <taxon>Bacillota</taxon>
        <taxon>Bacilli</taxon>
        <taxon>Bacillales</taxon>
        <taxon>Paenibacillaceae</taxon>
        <taxon>Paenibacillus</taxon>
    </lineage>
</organism>
<dbReference type="SUPFAM" id="SSF89360">
    <property type="entry name" value="HesB-like domain"/>
    <property type="match status" value="1"/>
</dbReference>
<dbReference type="Pfam" id="PF01521">
    <property type="entry name" value="Fe-S_biosyn"/>
    <property type="match status" value="1"/>
</dbReference>
<dbReference type="EMBL" id="BCNV01000001">
    <property type="protein sequence ID" value="GAS83388.1"/>
    <property type="molecule type" value="Genomic_DNA"/>
</dbReference>